<keyword evidence="8" id="KW-0406">Ion transport</keyword>
<comment type="similarity">
    <text evidence="2 8">Belongs to the CPA3 antiporters (TC 2.A.63) subunit F family.</text>
</comment>
<name>A0A239ZUY8_9STAP</name>
<dbReference type="AlphaFoldDB" id="A0A239ZUY8"/>
<evidence type="ECO:0000256" key="5">
    <source>
        <dbReference type="ARBA" id="ARBA00022692"/>
    </source>
</evidence>
<evidence type="ECO:0000256" key="9">
    <source>
        <dbReference type="SAM" id="Phobius"/>
    </source>
</evidence>
<reference evidence="10 11" key="1">
    <citation type="submission" date="2017-06" db="EMBL/GenBank/DDBJ databases">
        <authorList>
            <consortium name="Pathogen Informatics"/>
        </authorList>
    </citation>
    <scope>NUCLEOTIDE SEQUENCE [LARGE SCALE GENOMIC DNA]</scope>
    <source>
        <strain evidence="10 11">NCTC13839</strain>
    </source>
</reference>
<dbReference type="KEGG" id="sste:SAMEA4384403_1914"/>
<keyword evidence="6 9" id="KW-1133">Transmembrane helix</keyword>
<evidence type="ECO:0000256" key="3">
    <source>
        <dbReference type="ARBA" id="ARBA00022448"/>
    </source>
</evidence>
<evidence type="ECO:0000256" key="6">
    <source>
        <dbReference type="ARBA" id="ARBA00022989"/>
    </source>
</evidence>
<keyword evidence="5 9" id="KW-0812">Transmembrane</keyword>
<dbReference type="PIRSF" id="PIRSF028784">
    <property type="entry name" value="MrpF"/>
    <property type="match status" value="1"/>
</dbReference>
<evidence type="ECO:0000313" key="10">
    <source>
        <dbReference type="EMBL" id="SNV74496.1"/>
    </source>
</evidence>
<gene>
    <name evidence="10" type="primary">mnhF1</name>
    <name evidence="10" type="ORF">SAMEA4384403_01914</name>
</gene>
<dbReference type="InterPro" id="IPR007208">
    <property type="entry name" value="MrpF/PhaF-like"/>
</dbReference>
<dbReference type="EMBL" id="LT906462">
    <property type="protein sequence ID" value="SNV74496.1"/>
    <property type="molecule type" value="Genomic_DNA"/>
</dbReference>
<accession>A0A239ZUY8</accession>
<keyword evidence="4 8" id="KW-1003">Cell membrane</keyword>
<dbReference type="NCBIfam" id="NF009248">
    <property type="entry name" value="PRK12600.1"/>
    <property type="match status" value="1"/>
</dbReference>
<organism evidence="10 11">
    <name type="scientific">Mammaliicoccus stepanovicii</name>
    <dbReference type="NCBI Taxonomy" id="643214"/>
    <lineage>
        <taxon>Bacteria</taxon>
        <taxon>Bacillati</taxon>
        <taxon>Bacillota</taxon>
        <taxon>Bacilli</taxon>
        <taxon>Bacillales</taxon>
        <taxon>Staphylococcaceae</taxon>
        <taxon>Mammaliicoccus</taxon>
    </lineage>
</organism>
<feature type="transmembrane region" description="Helical" evidence="9">
    <location>
        <begin position="59"/>
        <end position="79"/>
    </location>
</feature>
<evidence type="ECO:0000313" key="11">
    <source>
        <dbReference type="Proteomes" id="UP000242084"/>
    </source>
</evidence>
<keyword evidence="8" id="KW-0050">Antiport</keyword>
<evidence type="ECO:0000256" key="4">
    <source>
        <dbReference type="ARBA" id="ARBA00022475"/>
    </source>
</evidence>
<keyword evidence="7 8" id="KW-0472">Membrane</keyword>
<evidence type="ECO:0000256" key="2">
    <source>
        <dbReference type="ARBA" id="ARBA00009212"/>
    </source>
</evidence>
<dbReference type="GO" id="GO:0005886">
    <property type="term" value="C:plasma membrane"/>
    <property type="evidence" value="ECO:0007669"/>
    <property type="project" value="UniProtKB-SubCell"/>
</dbReference>
<evidence type="ECO:0000256" key="8">
    <source>
        <dbReference type="PIRNR" id="PIRNR028784"/>
    </source>
</evidence>
<dbReference type="GO" id="GO:0015385">
    <property type="term" value="F:sodium:proton antiporter activity"/>
    <property type="evidence" value="ECO:0007669"/>
    <property type="project" value="TreeGrafter"/>
</dbReference>
<dbReference type="RefSeq" id="WP_095088965.1">
    <property type="nucleotide sequence ID" value="NZ_BMDM01000001.1"/>
</dbReference>
<keyword evidence="3 8" id="KW-0813">Transport</keyword>
<dbReference type="OrthoDB" id="9799958at2"/>
<protein>
    <submittedName>
        <fullName evidence="10">Putative monovalent cation/H+ antiporter subunit F</fullName>
    </submittedName>
</protein>
<dbReference type="Proteomes" id="UP000242084">
    <property type="component" value="Chromosome 1"/>
</dbReference>
<comment type="subcellular location">
    <subcellularLocation>
        <location evidence="1 8">Cell membrane</location>
        <topology evidence="1 8">Multi-pass membrane protein</topology>
    </subcellularLocation>
</comment>
<evidence type="ECO:0000256" key="7">
    <source>
        <dbReference type="ARBA" id="ARBA00023136"/>
    </source>
</evidence>
<dbReference type="PANTHER" id="PTHR34702">
    <property type="entry name" value="NA(+)/H(+) ANTIPORTER SUBUNIT F1"/>
    <property type="match status" value="1"/>
</dbReference>
<evidence type="ECO:0000256" key="1">
    <source>
        <dbReference type="ARBA" id="ARBA00004651"/>
    </source>
</evidence>
<sequence length="96" mass="10400">MTNIFVIIAIIIVAISMIGILIRVILGPTLADRVIALDALGITLMAIIALFSVLTDTTFLFVILLLIGILAFLGTAAFAKFMDKGEIIENDRDDTY</sequence>
<dbReference type="Pfam" id="PF04066">
    <property type="entry name" value="MrpF_PhaF"/>
    <property type="match status" value="1"/>
</dbReference>
<proteinExistence type="inferred from homology"/>
<feature type="transmembrane region" description="Helical" evidence="9">
    <location>
        <begin position="6"/>
        <end position="26"/>
    </location>
</feature>
<feature type="transmembrane region" description="Helical" evidence="9">
    <location>
        <begin position="33"/>
        <end position="53"/>
    </location>
</feature>
<dbReference type="PANTHER" id="PTHR34702:SF1">
    <property type="entry name" value="NA(+)_H(+) ANTIPORTER SUBUNIT F"/>
    <property type="match status" value="1"/>
</dbReference>
<keyword evidence="11" id="KW-1185">Reference proteome</keyword>